<keyword evidence="10" id="KW-0677">Repeat</keyword>
<evidence type="ECO:0000259" key="17">
    <source>
        <dbReference type="PROSITE" id="PS50112"/>
    </source>
</evidence>
<keyword evidence="14" id="KW-0157">Chromophore</keyword>
<dbReference type="SUPFAM" id="SSF55785">
    <property type="entry name" value="PYP-like sensor domain (PAS domain)"/>
    <property type="match status" value="1"/>
</dbReference>
<evidence type="ECO:0000313" key="20">
    <source>
        <dbReference type="Proteomes" id="UP000240653"/>
    </source>
</evidence>
<evidence type="ECO:0000256" key="10">
    <source>
        <dbReference type="ARBA" id="ARBA00022737"/>
    </source>
</evidence>
<evidence type="ECO:0000256" key="11">
    <source>
        <dbReference type="ARBA" id="ARBA00022741"/>
    </source>
</evidence>
<dbReference type="Pfam" id="PF13426">
    <property type="entry name" value="PAS_9"/>
    <property type="match status" value="1"/>
</dbReference>
<evidence type="ECO:0000256" key="5">
    <source>
        <dbReference type="ARBA" id="ARBA00022553"/>
    </source>
</evidence>
<dbReference type="EMBL" id="PXYL01000020">
    <property type="protein sequence ID" value="PSJ56058.1"/>
    <property type="molecule type" value="Genomic_DNA"/>
</dbReference>
<dbReference type="SUPFAM" id="SSF55874">
    <property type="entry name" value="ATPase domain of HSP90 chaperone/DNA topoisomerase II/histidine kinase"/>
    <property type="match status" value="1"/>
</dbReference>
<dbReference type="GO" id="GO:0004673">
    <property type="term" value="F:protein histidine kinase activity"/>
    <property type="evidence" value="ECO:0007669"/>
    <property type="project" value="UniProtKB-EC"/>
</dbReference>
<dbReference type="PANTHER" id="PTHR41523:SF8">
    <property type="entry name" value="ETHYLENE RESPONSE SENSOR PROTEIN"/>
    <property type="match status" value="1"/>
</dbReference>
<sequence length="344" mass="37593">MIKGVKRLATDEEKSRLDRDTQLLAAIVESSHDSIVTQNLDGTITSWNTGAELLFGYRADEAIGKSVTMFIPAALRDKESCIQARIRNGERVDHYETVRLRKDGTAIHVSLTVSPLKDGNGEIVGASRIGRDITERKQAEDQRRLLLKEMEHRIKNVFSLASSLITLSANRARTPAQLAEMASGRLEALARAHALTVPSADGADSTAQTTLHELIRTILSPCLDAADDERLRVTGRDFTLSSQAVTPLALVLNELMTNAAKHGALREPSGSISFDCAEQHGHIVLVWTERGASTLEGAPDHEGFGTRLSQITVEKQLGGSIKREWTAQGLRVTMTIDPAYLTPR</sequence>
<keyword evidence="9" id="KW-0808">Transferase</keyword>
<dbReference type="InterPro" id="IPR001610">
    <property type="entry name" value="PAC"/>
</dbReference>
<evidence type="ECO:0000256" key="3">
    <source>
        <dbReference type="ARBA" id="ARBA00021740"/>
    </source>
</evidence>
<dbReference type="CDD" id="cd00130">
    <property type="entry name" value="PAS"/>
    <property type="match status" value="1"/>
</dbReference>
<keyword evidence="8" id="KW-0288">FMN</keyword>
<dbReference type="Pfam" id="PF07536">
    <property type="entry name" value="HWE_HK"/>
    <property type="match status" value="1"/>
</dbReference>
<keyword evidence="13" id="KW-0067">ATP-binding</keyword>
<dbReference type="SMART" id="SM00086">
    <property type="entry name" value="PAC"/>
    <property type="match status" value="1"/>
</dbReference>
<evidence type="ECO:0000256" key="2">
    <source>
        <dbReference type="ARBA" id="ARBA00012438"/>
    </source>
</evidence>
<keyword evidence="4" id="KW-0600">Photoreceptor protein</keyword>
<dbReference type="Gene3D" id="3.30.450.20">
    <property type="entry name" value="PAS domain"/>
    <property type="match status" value="1"/>
</dbReference>
<gene>
    <name evidence="19" type="ORF">C7I85_25345</name>
</gene>
<dbReference type="PROSITE" id="PS50112">
    <property type="entry name" value="PAS"/>
    <property type="match status" value="1"/>
</dbReference>
<evidence type="ECO:0000256" key="16">
    <source>
        <dbReference type="ARBA" id="ARBA00023170"/>
    </source>
</evidence>
<dbReference type="GO" id="GO:0005524">
    <property type="term" value="F:ATP binding"/>
    <property type="evidence" value="ECO:0007669"/>
    <property type="project" value="UniProtKB-KW"/>
</dbReference>
<keyword evidence="20" id="KW-1185">Reference proteome</keyword>
<evidence type="ECO:0000256" key="13">
    <source>
        <dbReference type="ARBA" id="ARBA00022840"/>
    </source>
</evidence>
<dbReference type="InterPro" id="IPR035965">
    <property type="entry name" value="PAS-like_dom_sf"/>
</dbReference>
<keyword evidence="11" id="KW-0547">Nucleotide-binding</keyword>
<proteinExistence type="predicted"/>
<keyword evidence="6" id="KW-0716">Sensory transduction</keyword>
<dbReference type="SMART" id="SM00091">
    <property type="entry name" value="PAS"/>
    <property type="match status" value="1"/>
</dbReference>
<reference evidence="19 20" key="1">
    <citation type="submission" date="2018-03" db="EMBL/GenBank/DDBJ databases">
        <title>The draft genome of Mesorhizobium soli JCM 19897.</title>
        <authorList>
            <person name="Li L."/>
            <person name="Liu L."/>
            <person name="Liang L."/>
            <person name="Wang T."/>
            <person name="Zhang X."/>
        </authorList>
    </citation>
    <scope>NUCLEOTIDE SEQUENCE [LARGE SCALE GENOMIC DNA]</scope>
    <source>
        <strain evidence="19 20">JCM 19897</strain>
    </source>
</reference>
<dbReference type="AlphaFoldDB" id="A0A2P7S0R5"/>
<dbReference type="OrthoDB" id="341208at2"/>
<evidence type="ECO:0000259" key="18">
    <source>
        <dbReference type="PROSITE" id="PS50113"/>
    </source>
</evidence>
<dbReference type="GO" id="GO:0009881">
    <property type="term" value="F:photoreceptor activity"/>
    <property type="evidence" value="ECO:0007669"/>
    <property type="project" value="UniProtKB-KW"/>
</dbReference>
<evidence type="ECO:0000256" key="9">
    <source>
        <dbReference type="ARBA" id="ARBA00022679"/>
    </source>
</evidence>
<evidence type="ECO:0000256" key="15">
    <source>
        <dbReference type="ARBA" id="ARBA00023026"/>
    </source>
</evidence>
<dbReference type="RefSeq" id="WP_106726789.1">
    <property type="nucleotide sequence ID" value="NZ_PXYL01000020.1"/>
</dbReference>
<name>A0A2P7S0R5_9HYPH</name>
<organism evidence="19 20">
    <name type="scientific">Pseudaminobacter soli</name>
    <name type="common">ex Li et al. 2025</name>
    <dbReference type="NCBI Taxonomy" id="1295366"/>
    <lineage>
        <taxon>Bacteria</taxon>
        <taxon>Pseudomonadati</taxon>
        <taxon>Pseudomonadota</taxon>
        <taxon>Alphaproteobacteria</taxon>
        <taxon>Hyphomicrobiales</taxon>
        <taxon>Phyllobacteriaceae</taxon>
        <taxon>Pseudaminobacter</taxon>
    </lineage>
</organism>
<comment type="catalytic activity">
    <reaction evidence="1">
        <text>ATP + protein L-histidine = ADP + protein N-phospho-L-histidine.</text>
        <dbReference type="EC" id="2.7.13.3"/>
    </reaction>
</comment>
<comment type="caution">
    <text evidence="19">The sequence shown here is derived from an EMBL/GenBank/DDBJ whole genome shotgun (WGS) entry which is preliminary data.</text>
</comment>
<keyword evidence="5" id="KW-0597">Phosphoprotein</keyword>
<dbReference type="PROSITE" id="PS50113">
    <property type="entry name" value="PAC"/>
    <property type="match status" value="1"/>
</dbReference>
<protein>
    <recommendedName>
        <fullName evidence="3">Blue-light-activated histidine kinase</fullName>
        <ecNumber evidence="2">2.7.13.3</ecNumber>
    </recommendedName>
</protein>
<dbReference type="PANTHER" id="PTHR41523">
    <property type="entry name" value="TWO-COMPONENT SYSTEM SENSOR PROTEIN"/>
    <property type="match status" value="1"/>
</dbReference>
<dbReference type="EC" id="2.7.13.3" evidence="2"/>
<evidence type="ECO:0000256" key="6">
    <source>
        <dbReference type="ARBA" id="ARBA00022606"/>
    </source>
</evidence>
<dbReference type="InterPro" id="IPR000700">
    <property type="entry name" value="PAS-assoc_C"/>
</dbReference>
<keyword evidence="16" id="KW-0675">Receptor</keyword>
<keyword evidence="15" id="KW-0843">Virulence</keyword>
<evidence type="ECO:0000313" key="19">
    <source>
        <dbReference type="EMBL" id="PSJ56058.1"/>
    </source>
</evidence>
<dbReference type="InterPro" id="IPR000014">
    <property type="entry name" value="PAS"/>
</dbReference>
<feature type="domain" description="PAS" evidence="17">
    <location>
        <begin position="20"/>
        <end position="89"/>
    </location>
</feature>
<keyword evidence="7" id="KW-0285">Flavoprotein</keyword>
<dbReference type="SMART" id="SM00911">
    <property type="entry name" value="HWE_HK"/>
    <property type="match status" value="1"/>
</dbReference>
<evidence type="ECO:0000256" key="8">
    <source>
        <dbReference type="ARBA" id="ARBA00022643"/>
    </source>
</evidence>
<evidence type="ECO:0000256" key="4">
    <source>
        <dbReference type="ARBA" id="ARBA00022543"/>
    </source>
</evidence>
<accession>A0A2P7S0R5</accession>
<dbReference type="InterPro" id="IPR011102">
    <property type="entry name" value="Sig_transdc_His_kinase_HWE"/>
</dbReference>
<evidence type="ECO:0000256" key="7">
    <source>
        <dbReference type="ARBA" id="ARBA00022630"/>
    </source>
</evidence>
<dbReference type="Proteomes" id="UP000240653">
    <property type="component" value="Unassembled WGS sequence"/>
</dbReference>
<evidence type="ECO:0000256" key="14">
    <source>
        <dbReference type="ARBA" id="ARBA00022991"/>
    </source>
</evidence>
<dbReference type="InterPro" id="IPR036890">
    <property type="entry name" value="HATPase_C_sf"/>
</dbReference>
<feature type="domain" description="PAC" evidence="18">
    <location>
        <begin position="93"/>
        <end position="145"/>
    </location>
</feature>
<keyword evidence="12 19" id="KW-0418">Kinase</keyword>
<evidence type="ECO:0000256" key="1">
    <source>
        <dbReference type="ARBA" id="ARBA00000085"/>
    </source>
</evidence>
<evidence type="ECO:0000256" key="12">
    <source>
        <dbReference type="ARBA" id="ARBA00022777"/>
    </source>
</evidence>
<dbReference type="Gene3D" id="3.30.565.10">
    <property type="entry name" value="Histidine kinase-like ATPase, C-terminal domain"/>
    <property type="match status" value="1"/>
</dbReference>
<dbReference type="NCBIfam" id="TIGR00229">
    <property type="entry name" value="sensory_box"/>
    <property type="match status" value="1"/>
</dbReference>